<accession>A0ABT0V0N3</accession>
<comment type="similarity">
    <text evidence="1">Belongs to the sigma-70 factor family. ECF subfamily.</text>
</comment>
<protein>
    <submittedName>
        <fullName evidence="7">Sigma-70 family RNA polymerase sigma factor</fullName>
    </submittedName>
</protein>
<evidence type="ECO:0000256" key="3">
    <source>
        <dbReference type="ARBA" id="ARBA00023082"/>
    </source>
</evidence>
<dbReference type="EMBL" id="JAMQAW010000127">
    <property type="protein sequence ID" value="MCM2394408.1"/>
    <property type="molecule type" value="Genomic_DNA"/>
</dbReference>
<dbReference type="InterPro" id="IPR014284">
    <property type="entry name" value="RNA_pol_sigma-70_dom"/>
</dbReference>
<dbReference type="InterPro" id="IPR013249">
    <property type="entry name" value="RNA_pol_sigma70_r4_t2"/>
</dbReference>
<keyword evidence="8" id="KW-1185">Reference proteome</keyword>
<evidence type="ECO:0000256" key="2">
    <source>
        <dbReference type="ARBA" id="ARBA00023015"/>
    </source>
</evidence>
<sequence>PGQEPDLVVRARSGDRVAFASLYNEYHDEVARFVASRVSGNQHLVEDLTSETFLRALRRIDTFAWQGRDFGAWLATIARNLMADHFRSSTHRLVVTVDEIPSLQSTPSAEDSVLRTLEMEEARALVSSALSGLTAHQRDCLMLRFVEELSVKDTAAALGVRPSAAKNLQFRASRSMRAAVAA</sequence>
<dbReference type="InterPro" id="IPR013324">
    <property type="entry name" value="RNA_pol_sigma_r3/r4-like"/>
</dbReference>
<dbReference type="CDD" id="cd06171">
    <property type="entry name" value="Sigma70_r4"/>
    <property type="match status" value="1"/>
</dbReference>
<evidence type="ECO:0000256" key="4">
    <source>
        <dbReference type="ARBA" id="ARBA00023163"/>
    </source>
</evidence>
<evidence type="ECO:0000256" key="1">
    <source>
        <dbReference type="ARBA" id="ARBA00010641"/>
    </source>
</evidence>
<dbReference type="SUPFAM" id="SSF88946">
    <property type="entry name" value="Sigma2 domain of RNA polymerase sigma factors"/>
    <property type="match status" value="1"/>
</dbReference>
<dbReference type="InterPro" id="IPR036388">
    <property type="entry name" value="WH-like_DNA-bd_sf"/>
</dbReference>
<feature type="domain" description="RNA polymerase sigma-70 region 2" evidence="5">
    <location>
        <begin position="22"/>
        <end position="90"/>
    </location>
</feature>
<keyword evidence="4" id="KW-0804">Transcription</keyword>
<dbReference type="NCBIfam" id="TIGR02937">
    <property type="entry name" value="sigma70-ECF"/>
    <property type="match status" value="1"/>
</dbReference>
<comment type="caution">
    <text evidence="7">The sequence shown here is derived from an EMBL/GenBank/DDBJ whole genome shotgun (WGS) entry which is preliminary data.</text>
</comment>
<feature type="domain" description="RNA polymerase sigma factor 70 region 4 type 2" evidence="6">
    <location>
        <begin position="126"/>
        <end position="174"/>
    </location>
</feature>
<feature type="non-terminal residue" evidence="7">
    <location>
        <position position="1"/>
    </location>
</feature>
<evidence type="ECO:0000259" key="6">
    <source>
        <dbReference type="Pfam" id="PF08281"/>
    </source>
</evidence>
<dbReference type="SUPFAM" id="SSF88659">
    <property type="entry name" value="Sigma3 and sigma4 domains of RNA polymerase sigma factors"/>
    <property type="match status" value="1"/>
</dbReference>
<dbReference type="PANTHER" id="PTHR43133:SF57">
    <property type="entry name" value="RNA POLYMERASE SIGMA-70 FACTOR"/>
    <property type="match status" value="1"/>
</dbReference>
<evidence type="ECO:0000313" key="8">
    <source>
        <dbReference type="Proteomes" id="UP001431429"/>
    </source>
</evidence>
<dbReference type="RefSeq" id="WP_250924683.1">
    <property type="nucleotide sequence ID" value="NZ_JAMQAW010000127.1"/>
</dbReference>
<dbReference type="InterPro" id="IPR039425">
    <property type="entry name" value="RNA_pol_sigma-70-like"/>
</dbReference>
<keyword evidence="3" id="KW-0731">Sigma factor</keyword>
<organism evidence="7 8">
    <name type="scientific">Streptomyces albipurpureus</name>
    <dbReference type="NCBI Taxonomy" id="2897419"/>
    <lineage>
        <taxon>Bacteria</taxon>
        <taxon>Bacillati</taxon>
        <taxon>Actinomycetota</taxon>
        <taxon>Actinomycetes</taxon>
        <taxon>Kitasatosporales</taxon>
        <taxon>Streptomycetaceae</taxon>
        <taxon>Streptomyces</taxon>
    </lineage>
</organism>
<dbReference type="InterPro" id="IPR007627">
    <property type="entry name" value="RNA_pol_sigma70_r2"/>
</dbReference>
<reference evidence="7" key="1">
    <citation type="submission" date="2022-06" db="EMBL/GenBank/DDBJ databases">
        <title>Genome public.</title>
        <authorList>
            <person name="Sun Q."/>
        </authorList>
    </citation>
    <scope>NUCLEOTIDE SEQUENCE</scope>
    <source>
        <strain evidence="7">CWNU-1</strain>
    </source>
</reference>
<dbReference type="Gene3D" id="1.10.10.10">
    <property type="entry name" value="Winged helix-like DNA-binding domain superfamily/Winged helix DNA-binding domain"/>
    <property type="match status" value="1"/>
</dbReference>
<dbReference type="Proteomes" id="UP001431429">
    <property type="component" value="Unassembled WGS sequence"/>
</dbReference>
<dbReference type="Gene3D" id="1.10.1740.10">
    <property type="match status" value="1"/>
</dbReference>
<dbReference type="Pfam" id="PF04542">
    <property type="entry name" value="Sigma70_r2"/>
    <property type="match status" value="1"/>
</dbReference>
<dbReference type="InterPro" id="IPR013325">
    <property type="entry name" value="RNA_pol_sigma_r2"/>
</dbReference>
<gene>
    <name evidence="7" type="ORF">NBG84_40120</name>
</gene>
<evidence type="ECO:0000313" key="7">
    <source>
        <dbReference type="EMBL" id="MCM2394408.1"/>
    </source>
</evidence>
<proteinExistence type="inferred from homology"/>
<dbReference type="Pfam" id="PF08281">
    <property type="entry name" value="Sigma70_r4_2"/>
    <property type="match status" value="1"/>
</dbReference>
<dbReference type="PANTHER" id="PTHR43133">
    <property type="entry name" value="RNA POLYMERASE ECF-TYPE SIGMA FACTO"/>
    <property type="match status" value="1"/>
</dbReference>
<name>A0ABT0V0N3_9ACTN</name>
<evidence type="ECO:0000259" key="5">
    <source>
        <dbReference type="Pfam" id="PF04542"/>
    </source>
</evidence>
<keyword evidence="2" id="KW-0805">Transcription regulation</keyword>